<dbReference type="PANTHER" id="PTHR43842:SF2">
    <property type="entry name" value="PROPIONYL-COA CARBOXYLASE BETA CHAIN, MITOCHONDRIAL"/>
    <property type="match status" value="1"/>
</dbReference>
<dbReference type="InterPro" id="IPR029045">
    <property type="entry name" value="ClpP/crotonase-like_dom_sf"/>
</dbReference>
<dbReference type="SUPFAM" id="SSF52096">
    <property type="entry name" value="ClpP/crotonase"/>
    <property type="match status" value="1"/>
</dbReference>
<dbReference type="GO" id="GO:0004658">
    <property type="term" value="F:propionyl-CoA carboxylase activity"/>
    <property type="evidence" value="ECO:0007669"/>
    <property type="project" value="TreeGrafter"/>
</dbReference>
<evidence type="ECO:0000313" key="3">
    <source>
        <dbReference type="WBParaSite" id="ALUE_0000168601-mRNA-1"/>
    </source>
</evidence>
<dbReference type="PANTHER" id="PTHR43842">
    <property type="entry name" value="PROPIONYL-COA CARBOXYLASE BETA CHAIN"/>
    <property type="match status" value="1"/>
</dbReference>
<evidence type="ECO:0000259" key="1">
    <source>
        <dbReference type="Pfam" id="PF01039"/>
    </source>
</evidence>
<dbReference type="Pfam" id="PF01039">
    <property type="entry name" value="Carboxyl_trans"/>
    <property type="match status" value="1"/>
</dbReference>
<dbReference type="InterPro" id="IPR051047">
    <property type="entry name" value="AccD/PCCB"/>
</dbReference>
<evidence type="ECO:0000313" key="2">
    <source>
        <dbReference type="Proteomes" id="UP000036681"/>
    </source>
</evidence>
<dbReference type="AlphaFoldDB" id="A0A0M3HJJ1"/>
<name>A0A0M3HJJ1_ASCLU</name>
<dbReference type="GO" id="GO:0005739">
    <property type="term" value="C:mitochondrion"/>
    <property type="evidence" value="ECO:0007669"/>
    <property type="project" value="TreeGrafter"/>
</dbReference>
<proteinExistence type="predicted"/>
<sequence>MSFLMPLGSEERDHEFSCLDINASVKGARFVRFCDAFNIPLITLEDVPGFLPGWSFIICFPPHLCIYKYARYICLR</sequence>
<organism evidence="2 3">
    <name type="scientific">Ascaris lumbricoides</name>
    <name type="common">Giant roundworm</name>
    <dbReference type="NCBI Taxonomy" id="6252"/>
    <lineage>
        <taxon>Eukaryota</taxon>
        <taxon>Metazoa</taxon>
        <taxon>Ecdysozoa</taxon>
        <taxon>Nematoda</taxon>
        <taxon>Chromadorea</taxon>
        <taxon>Rhabditida</taxon>
        <taxon>Spirurina</taxon>
        <taxon>Ascaridomorpha</taxon>
        <taxon>Ascaridoidea</taxon>
        <taxon>Ascarididae</taxon>
        <taxon>Ascaris</taxon>
    </lineage>
</organism>
<dbReference type="WBParaSite" id="ALUE_0000168601-mRNA-1">
    <property type="protein sequence ID" value="ALUE_0000168601-mRNA-1"/>
    <property type="gene ID" value="ALUE_0000168601"/>
</dbReference>
<dbReference type="InterPro" id="IPR034733">
    <property type="entry name" value="AcCoA_carboxyl_beta"/>
</dbReference>
<reference evidence="3" key="1">
    <citation type="submission" date="2017-02" db="UniProtKB">
        <authorList>
            <consortium name="WormBaseParasite"/>
        </authorList>
    </citation>
    <scope>IDENTIFICATION</scope>
</reference>
<dbReference type="Proteomes" id="UP000036681">
    <property type="component" value="Unplaced"/>
</dbReference>
<keyword evidence="2" id="KW-1185">Reference proteome</keyword>
<feature type="domain" description="Acetyl-coenzyme A carboxylase carboxyl transferase subunit beta" evidence="1">
    <location>
        <begin position="12"/>
        <end position="53"/>
    </location>
</feature>
<protein>
    <submittedName>
        <fullName evidence="3">Carboxyl_trans domain-containing protein</fullName>
    </submittedName>
</protein>
<accession>A0A0M3HJJ1</accession>
<dbReference type="Gene3D" id="3.90.226.10">
    <property type="entry name" value="2-enoyl-CoA Hydratase, Chain A, domain 1"/>
    <property type="match status" value="1"/>
</dbReference>